<name>A0A7K4SEJ7_COLPI</name>
<feature type="non-terminal residue" evidence="14">
    <location>
        <position position="1"/>
    </location>
</feature>
<comment type="subcellular location">
    <subcellularLocation>
        <location evidence="1">Cytoplasm</location>
    </subcellularLocation>
</comment>
<dbReference type="GO" id="GO:1990622">
    <property type="term" value="C:CHOP-ATF3 complex"/>
    <property type="evidence" value="ECO:0007669"/>
    <property type="project" value="TreeGrafter"/>
</dbReference>
<proteinExistence type="inferred from homology"/>
<dbReference type="AlphaFoldDB" id="A0A7K4SEJ7"/>
<dbReference type="GO" id="GO:0000122">
    <property type="term" value="P:negative regulation of transcription by RNA polymerase II"/>
    <property type="evidence" value="ECO:0007669"/>
    <property type="project" value="TreeGrafter"/>
</dbReference>
<dbReference type="Proteomes" id="UP000530263">
    <property type="component" value="Unassembled WGS sequence"/>
</dbReference>
<dbReference type="GO" id="GO:1990617">
    <property type="term" value="C:CHOP-ATF4 complex"/>
    <property type="evidence" value="ECO:0007669"/>
    <property type="project" value="TreeGrafter"/>
</dbReference>
<evidence type="ECO:0000256" key="12">
    <source>
        <dbReference type="SAM" id="Coils"/>
    </source>
</evidence>
<evidence type="ECO:0000256" key="6">
    <source>
        <dbReference type="ARBA" id="ARBA00022843"/>
    </source>
</evidence>
<dbReference type="GO" id="GO:0000978">
    <property type="term" value="F:RNA polymerase II cis-regulatory region sequence-specific DNA binding"/>
    <property type="evidence" value="ECO:0007669"/>
    <property type="project" value="TreeGrafter"/>
</dbReference>
<reference evidence="14 15" key="1">
    <citation type="submission" date="2019-09" db="EMBL/GenBank/DDBJ databases">
        <title>Bird 10,000 Genomes (B10K) Project - Family phase.</title>
        <authorList>
            <person name="Zhang G."/>
        </authorList>
    </citation>
    <scope>NUCLEOTIDE SEQUENCE [LARGE SCALE GENOMIC DNA]</scope>
    <source>
        <strain evidence="14">B10K-DU-021-26</strain>
        <tissue evidence="14">Mixed tissue sample</tissue>
    </source>
</reference>
<keyword evidence="5" id="KW-0597">Phosphoprotein</keyword>
<dbReference type="Gene3D" id="1.20.5.170">
    <property type="match status" value="1"/>
</dbReference>
<evidence type="ECO:0000256" key="2">
    <source>
        <dbReference type="ARBA" id="ARBA00007163"/>
    </source>
</evidence>
<keyword evidence="10" id="KW-0804">Transcription</keyword>
<evidence type="ECO:0000256" key="11">
    <source>
        <dbReference type="ARBA" id="ARBA00023230"/>
    </source>
</evidence>
<dbReference type="GO" id="GO:0070059">
    <property type="term" value="P:intrinsic apoptotic signaling pathway in response to endoplasmic reticulum stress"/>
    <property type="evidence" value="ECO:0007669"/>
    <property type="project" value="TreeGrafter"/>
</dbReference>
<keyword evidence="8" id="KW-0238">DNA-binding</keyword>
<feature type="coiled-coil region" evidence="12">
    <location>
        <begin position="134"/>
        <end position="161"/>
    </location>
</feature>
<keyword evidence="11" id="KW-0834">Unfolded protein response</keyword>
<comment type="caution">
    <text evidence="14">The sequence shown here is derived from an EMBL/GenBank/DDBJ whole genome shotgun (WGS) entry which is preliminary data.</text>
</comment>
<dbReference type="InterPro" id="IPR016670">
    <property type="entry name" value="DNA_damage_induc_transcript_3"/>
</dbReference>
<feature type="non-terminal residue" evidence="14">
    <location>
        <position position="172"/>
    </location>
</feature>
<dbReference type="GO" id="GO:0001228">
    <property type="term" value="F:DNA-binding transcription activator activity, RNA polymerase II-specific"/>
    <property type="evidence" value="ECO:0007669"/>
    <property type="project" value="TreeGrafter"/>
</dbReference>
<evidence type="ECO:0000256" key="8">
    <source>
        <dbReference type="ARBA" id="ARBA00023125"/>
    </source>
</evidence>
<evidence type="ECO:0000256" key="3">
    <source>
        <dbReference type="ARBA" id="ARBA00022490"/>
    </source>
</evidence>
<protein>
    <submittedName>
        <fullName evidence="14">DDIT3 protein</fullName>
    </submittedName>
</protein>
<keyword evidence="3" id="KW-0963">Cytoplasm</keyword>
<keyword evidence="4" id="KW-0678">Repressor</keyword>
<evidence type="ECO:0000256" key="13">
    <source>
        <dbReference type="SAM" id="MobiDB-lite"/>
    </source>
</evidence>
<feature type="region of interest" description="Disordered" evidence="13">
    <location>
        <begin position="29"/>
        <end position="111"/>
    </location>
</feature>
<keyword evidence="12" id="KW-0175">Coiled coil</keyword>
<dbReference type="PANTHER" id="PTHR16833:SF0">
    <property type="entry name" value="DNA DAMAGE-INDUCIBLE TRANSCRIPT 3 PROTEIN"/>
    <property type="match status" value="1"/>
</dbReference>
<keyword evidence="15" id="KW-1185">Reference proteome</keyword>
<dbReference type="EMBL" id="VYZG01004747">
    <property type="protein sequence ID" value="NWQ84221.1"/>
    <property type="molecule type" value="Genomic_DNA"/>
</dbReference>
<evidence type="ECO:0000313" key="14">
    <source>
        <dbReference type="EMBL" id="NWQ84221.1"/>
    </source>
</evidence>
<keyword evidence="7" id="KW-0805">Transcription regulation</keyword>
<dbReference type="GO" id="GO:0005737">
    <property type="term" value="C:cytoplasm"/>
    <property type="evidence" value="ECO:0007669"/>
    <property type="project" value="UniProtKB-SubCell"/>
</dbReference>
<evidence type="ECO:0000256" key="9">
    <source>
        <dbReference type="ARBA" id="ARBA00023159"/>
    </source>
</evidence>
<dbReference type="PANTHER" id="PTHR16833">
    <property type="entry name" value="DNA DAMAGE-INDUCIBLE TRANSCRIPT 3 DDIT3"/>
    <property type="match status" value="1"/>
</dbReference>
<dbReference type="GO" id="GO:0036488">
    <property type="term" value="C:CHOP-C/EBP complex"/>
    <property type="evidence" value="ECO:0007669"/>
    <property type="project" value="TreeGrafter"/>
</dbReference>
<dbReference type="GO" id="GO:0006986">
    <property type="term" value="P:response to unfolded protein"/>
    <property type="evidence" value="ECO:0007669"/>
    <property type="project" value="UniProtKB-KW"/>
</dbReference>
<evidence type="ECO:0000256" key="5">
    <source>
        <dbReference type="ARBA" id="ARBA00022553"/>
    </source>
</evidence>
<feature type="compositionally biased region" description="Low complexity" evidence="13">
    <location>
        <begin position="53"/>
        <end position="88"/>
    </location>
</feature>
<comment type="similarity">
    <text evidence="2">Belongs to the bZIP family.</text>
</comment>
<dbReference type="OrthoDB" id="8962665at2759"/>
<dbReference type="GO" id="GO:0006983">
    <property type="term" value="P:ER overload response"/>
    <property type="evidence" value="ECO:0007669"/>
    <property type="project" value="TreeGrafter"/>
</dbReference>
<sequence>MAAEGLPAGGAPPALPGWELDAWYQDLEEVLAAAEPSGPSPPWGAEQGGAGPEGAELDAALAAELLELLEPASTAGTEPAGPAGAPSSKTPPPPLGGLDAEAAAQRGVKRKRCGAGLAHRELGKGPERASEQRVLELTAHNERLREQIRGLSAEVQRTRAALIERIVNLRRA</sequence>
<dbReference type="GO" id="GO:0046982">
    <property type="term" value="F:protein heterodimerization activity"/>
    <property type="evidence" value="ECO:0007669"/>
    <property type="project" value="TreeGrafter"/>
</dbReference>
<organism evidence="14 15">
    <name type="scientific">Columbina picui</name>
    <name type="common">Picui ground-dove</name>
    <dbReference type="NCBI Taxonomy" id="115618"/>
    <lineage>
        <taxon>Eukaryota</taxon>
        <taxon>Metazoa</taxon>
        <taxon>Chordata</taxon>
        <taxon>Craniata</taxon>
        <taxon>Vertebrata</taxon>
        <taxon>Euteleostomi</taxon>
        <taxon>Archelosauria</taxon>
        <taxon>Archosauria</taxon>
        <taxon>Dinosauria</taxon>
        <taxon>Saurischia</taxon>
        <taxon>Theropoda</taxon>
        <taxon>Coelurosauria</taxon>
        <taxon>Aves</taxon>
        <taxon>Neognathae</taxon>
        <taxon>Neoaves</taxon>
        <taxon>Columbimorphae</taxon>
        <taxon>Columbiformes</taxon>
        <taxon>Columbidae</taxon>
        <taxon>Columbina</taxon>
    </lineage>
</organism>
<evidence type="ECO:0000256" key="4">
    <source>
        <dbReference type="ARBA" id="ARBA00022491"/>
    </source>
</evidence>
<evidence type="ECO:0000256" key="10">
    <source>
        <dbReference type="ARBA" id="ARBA00023163"/>
    </source>
</evidence>
<keyword evidence="9" id="KW-0010">Activator</keyword>
<accession>A0A7K4SEJ7</accession>
<keyword evidence="6" id="KW-0832">Ubl conjugation</keyword>
<evidence type="ECO:0000313" key="15">
    <source>
        <dbReference type="Proteomes" id="UP000530263"/>
    </source>
</evidence>
<evidence type="ECO:0000256" key="7">
    <source>
        <dbReference type="ARBA" id="ARBA00023015"/>
    </source>
</evidence>
<gene>
    <name evidence="14" type="primary">Ddit3</name>
    <name evidence="14" type="ORF">COLPIC_R14392</name>
</gene>
<evidence type="ECO:0000256" key="1">
    <source>
        <dbReference type="ARBA" id="ARBA00004496"/>
    </source>
</evidence>